<dbReference type="NCBIfam" id="TIGR02258">
    <property type="entry name" value="2_5_ligase"/>
    <property type="match status" value="1"/>
</dbReference>
<dbReference type="GO" id="GO:0004113">
    <property type="term" value="F:2',3'-cyclic-nucleotide 3'-phosphodiesterase activity"/>
    <property type="evidence" value="ECO:0007669"/>
    <property type="project" value="InterPro"/>
</dbReference>
<dbReference type="InterPro" id="IPR004175">
    <property type="entry name" value="RNA_CPDase"/>
</dbReference>
<keyword evidence="4" id="KW-1185">Reference proteome</keyword>
<comment type="function">
    <text evidence="2">Hydrolyzes RNA 2',3'-cyclic phosphodiester to an RNA 2'-phosphomonoester.</text>
</comment>
<evidence type="ECO:0000313" key="3">
    <source>
        <dbReference type="EMBL" id="TDQ55140.1"/>
    </source>
</evidence>
<evidence type="ECO:0000256" key="2">
    <source>
        <dbReference type="HAMAP-Rule" id="MF_01940"/>
    </source>
</evidence>
<comment type="catalytic activity">
    <reaction evidence="2">
        <text>a 3'-end 2',3'-cyclophospho-ribonucleotide-RNA + H2O = a 3'-end 2'-phospho-ribonucleotide-RNA + H(+)</text>
        <dbReference type="Rhea" id="RHEA:11828"/>
        <dbReference type="Rhea" id="RHEA-COMP:10464"/>
        <dbReference type="Rhea" id="RHEA-COMP:17353"/>
        <dbReference type="ChEBI" id="CHEBI:15377"/>
        <dbReference type="ChEBI" id="CHEBI:15378"/>
        <dbReference type="ChEBI" id="CHEBI:83064"/>
        <dbReference type="ChEBI" id="CHEBI:173113"/>
        <dbReference type="EC" id="3.1.4.58"/>
    </reaction>
</comment>
<dbReference type="Pfam" id="PF13563">
    <property type="entry name" value="2_5_RNA_ligase2"/>
    <property type="match status" value="1"/>
</dbReference>
<organism evidence="3 4">
    <name type="scientific">Actinorugispora endophytica</name>
    <dbReference type="NCBI Taxonomy" id="1605990"/>
    <lineage>
        <taxon>Bacteria</taxon>
        <taxon>Bacillati</taxon>
        <taxon>Actinomycetota</taxon>
        <taxon>Actinomycetes</taxon>
        <taxon>Streptosporangiales</taxon>
        <taxon>Nocardiopsidaceae</taxon>
        <taxon>Actinorugispora</taxon>
    </lineage>
</organism>
<dbReference type="OrthoDB" id="9787070at2"/>
<dbReference type="SUPFAM" id="SSF55144">
    <property type="entry name" value="LigT-like"/>
    <property type="match status" value="1"/>
</dbReference>
<dbReference type="AlphaFoldDB" id="A0A4V3D985"/>
<dbReference type="GO" id="GO:0008664">
    <property type="term" value="F:RNA 2',3'-cyclic 3'-phosphodiesterase activity"/>
    <property type="evidence" value="ECO:0007669"/>
    <property type="project" value="UniProtKB-EC"/>
</dbReference>
<feature type="short sequence motif" description="HXTX 2" evidence="2">
    <location>
        <begin position="128"/>
        <end position="131"/>
    </location>
</feature>
<dbReference type="EMBL" id="SNYN01000001">
    <property type="protein sequence ID" value="TDQ55140.1"/>
    <property type="molecule type" value="Genomic_DNA"/>
</dbReference>
<comment type="caution">
    <text evidence="3">The sequence shown here is derived from an EMBL/GenBank/DDBJ whole genome shotgun (WGS) entry which is preliminary data.</text>
</comment>
<gene>
    <name evidence="3" type="ORF">EV190_101463</name>
</gene>
<reference evidence="3 4" key="1">
    <citation type="submission" date="2019-03" db="EMBL/GenBank/DDBJ databases">
        <title>Genomic Encyclopedia of Type Strains, Phase IV (KMG-IV): sequencing the most valuable type-strain genomes for metagenomic binning, comparative biology and taxonomic classification.</title>
        <authorList>
            <person name="Goeker M."/>
        </authorList>
    </citation>
    <scope>NUCLEOTIDE SEQUENCE [LARGE SCALE GENOMIC DNA]</scope>
    <source>
        <strain evidence="3 4">DSM 46770</strain>
    </source>
</reference>
<accession>A0A4V3D985</accession>
<feature type="short sequence motif" description="HXTX 1" evidence="2">
    <location>
        <begin position="40"/>
        <end position="43"/>
    </location>
</feature>
<dbReference type="Proteomes" id="UP000295281">
    <property type="component" value="Unassembled WGS sequence"/>
</dbReference>
<evidence type="ECO:0000313" key="4">
    <source>
        <dbReference type="Proteomes" id="UP000295281"/>
    </source>
</evidence>
<dbReference type="RefSeq" id="WP_133739704.1">
    <property type="nucleotide sequence ID" value="NZ_SNYN01000001.1"/>
</dbReference>
<protein>
    <recommendedName>
        <fullName evidence="2">RNA 2',3'-cyclic phosphodiesterase</fullName>
        <shortName evidence="2">RNA 2',3'-CPDase</shortName>
        <ecNumber evidence="2">3.1.4.58</ecNumber>
    </recommendedName>
</protein>
<dbReference type="GO" id="GO:0016874">
    <property type="term" value="F:ligase activity"/>
    <property type="evidence" value="ECO:0007669"/>
    <property type="project" value="UniProtKB-KW"/>
</dbReference>
<proteinExistence type="inferred from homology"/>
<sequence>MRLFAALVPPAAALDELAAAAAAARGRRDGLRWTSREDWHVTLLFLGEVPDEGVDAVRAGLARAAARHRAMTLGLGGAGTFPADPARAHVLWASLTGDVPELTALAAELRGAAVAAGVGVEDRAYTPHLTLARSRRAADLSAQRAELDALDTERWRAAEVRLVHSRRGGAPRYRTVDTWALT</sequence>
<dbReference type="PANTHER" id="PTHR35561">
    <property type="entry name" value="RNA 2',3'-CYCLIC PHOSPHODIESTERASE"/>
    <property type="match status" value="1"/>
</dbReference>
<feature type="active site" description="Proton acceptor" evidence="2">
    <location>
        <position position="128"/>
    </location>
</feature>
<keyword evidence="3" id="KW-0436">Ligase</keyword>
<keyword evidence="1 2" id="KW-0378">Hydrolase</keyword>
<feature type="active site" description="Proton donor" evidence="2">
    <location>
        <position position="40"/>
    </location>
</feature>
<dbReference type="HAMAP" id="MF_01940">
    <property type="entry name" value="RNA_CPDase"/>
    <property type="match status" value="1"/>
</dbReference>
<dbReference type="EC" id="3.1.4.58" evidence="2"/>
<dbReference type="Gene3D" id="3.90.1140.10">
    <property type="entry name" value="Cyclic phosphodiesterase"/>
    <property type="match status" value="1"/>
</dbReference>
<dbReference type="PANTHER" id="PTHR35561:SF1">
    <property type="entry name" value="RNA 2',3'-CYCLIC PHOSPHODIESTERASE"/>
    <property type="match status" value="1"/>
</dbReference>
<dbReference type="InterPro" id="IPR009097">
    <property type="entry name" value="Cyclic_Pdiesterase"/>
</dbReference>
<evidence type="ECO:0000256" key="1">
    <source>
        <dbReference type="ARBA" id="ARBA00022801"/>
    </source>
</evidence>
<comment type="similarity">
    <text evidence="2">Belongs to the 2H phosphoesterase superfamily. ThpR family.</text>
</comment>
<name>A0A4V3D985_9ACTN</name>